<evidence type="ECO:0008006" key="3">
    <source>
        <dbReference type="Google" id="ProtNLM"/>
    </source>
</evidence>
<sequence>MLRLHAPFSYKSDPKVPTFEAGEIFTVMDAQCALCARGARWIAQNDTQHEFRILPIQSPAGRALLHHYGLDPDDPTTWLYVEYGIAYTSLDALARVGTRLGGIWRMLHLFHLLPEAFQNPLYRAVARNRYRLFGRADLCTLPDPEVRKRLIP</sequence>
<dbReference type="PANTHER" id="PTHR33639">
    <property type="entry name" value="THIOL-DISULFIDE OXIDOREDUCTASE DCC"/>
    <property type="match status" value="1"/>
</dbReference>
<dbReference type="GO" id="GO:0015035">
    <property type="term" value="F:protein-disulfide reductase activity"/>
    <property type="evidence" value="ECO:0007669"/>
    <property type="project" value="InterPro"/>
</dbReference>
<protein>
    <recommendedName>
        <fullName evidence="3">Thiol-disulfide oxidoreductase</fullName>
    </recommendedName>
</protein>
<proteinExistence type="predicted"/>
<name>A0A1X6YMC0_9RHOB</name>
<accession>A0A1X6YMC0</accession>
<organism evidence="1 2">
    <name type="scientific">Roseovarius albus</name>
    <dbReference type="NCBI Taxonomy" id="1247867"/>
    <lineage>
        <taxon>Bacteria</taxon>
        <taxon>Pseudomonadati</taxon>
        <taxon>Pseudomonadota</taxon>
        <taxon>Alphaproteobacteria</taxon>
        <taxon>Rhodobacterales</taxon>
        <taxon>Roseobacteraceae</taxon>
        <taxon>Roseovarius</taxon>
    </lineage>
</organism>
<dbReference type="Pfam" id="PF04134">
    <property type="entry name" value="DCC1-like"/>
    <property type="match status" value="1"/>
</dbReference>
<gene>
    <name evidence="1" type="ORF">ROA7450_01065</name>
</gene>
<dbReference type="InterPro" id="IPR052927">
    <property type="entry name" value="DCC_oxidoreductase"/>
</dbReference>
<dbReference type="OrthoDB" id="9785438at2"/>
<dbReference type="RefSeq" id="WP_085804587.1">
    <property type="nucleotide sequence ID" value="NZ_FWFX01000002.1"/>
</dbReference>
<evidence type="ECO:0000313" key="1">
    <source>
        <dbReference type="EMBL" id="SLN25753.1"/>
    </source>
</evidence>
<evidence type="ECO:0000313" key="2">
    <source>
        <dbReference type="Proteomes" id="UP000193061"/>
    </source>
</evidence>
<dbReference type="PANTHER" id="PTHR33639:SF2">
    <property type="entry name" value="DUF393 DOMAIN-CONTAINING PROTEIN"/>
    <property type="match status" value="1"/>
</dbReference>
<dbReference type="AlphaFoldDB" id="A0A1X6YMC0"/>
<reference evidence="1 2" key="1">
    <citation type="submission" date="2017-03" db="EMBL/GenBank/DDBJ databases">
        <authorList>
            <person name="Afonso C.L."/>
            <person name="Miller P.J."/>
            <person name="Scott M.A."/>
            <person name="Spackman E."/>
            <person name="Goraichik I."/>
            <person name="Dimitrov K.M."/>
            <person name="Suarez D.L."/>
            <person name="Swayne D.E."/>
        </authorList>
    </citation>
    <scope>NUCLEOTIDE SEQUENCE [LARGE SCALE GENOMIC DNA]</scope>
    <source>
        <strain evidence="1 2">CECT 7450</strain>
    </source>
</reference>
<keyword evidence="2" id="KW-1185">Reference proteome</keyword>
<dbReference type="Proteomes" id="UP000193061">
    <property type="component" value="Unassembled WGS sequence"/>
</dbReference>
<dbReference type="EMBL" id="FWFX01000002">
    <property type="protein sequence ID" value="SLN25753.1"/>
    <property type="molecule type" value="Genomic_DNA"/>
</dbReference>
<dbReference type="InterPro" id="IPR007263">
    <property type="entry name" value="DCC1-like"/>
</dbReference>